<dbReference type="PANTHER" id="PTHR43877">
    <property type="entry name" value="AMINOALKYLPHOSPHONATE N-ACETYLTRANSFERASE-RELATED-RELATED"/>
    <property type="match status" value="1"/>
</dbReference>
<accession>A0A553ZTS1</accession>
<reference evidence="4 5" key="1">
    <citation type="submission" date="2019-07" db="EMBL/GenBank/DDBJ databases">
        <authorList>
            <person name="Park Y.J."/>
            <person name="Jeong S.E."/>
            <person name="Jung H.S."/>
        </authorList>
    </citation>
    <scope>NUCLEOTIDE SEQUENCE [LARGE SCALE GENOMIC DNA]</scope>
    <source>
        <strain evidence="5">P16(2019)</strain>
    </source>
</reference>
<dbReference type="InterPro" id="IPR000182">
    <property type="entry name" value="GNAT_dom"/>
</dbReference>
<dbReference type="PANTHER" id="PTHR43877:SF2">
    <property type="entry name" value="AMINOALKYLPHOSPHONATE N-ACETYLTRANSFERASE-RELATED"/>
    <property type="match status" value="1"/>
</dbReference>
<dbReference type="InterPro" id="IPR016181">
    <property type="entry name" value="Acyl_CoA_acyltransferase"/>
</dbReference>
<comment type="caution">
    <text evidence="4">The sequence shown here is derived from an EMBL/GenBank/DDBJ whole genome shotgun (WGS) entry which is preliminary data.</text>
</comment>
<evidence type="ECO:0000313" key="4">
    <source>
        <dbReference type="EMBL" id="TSB44803.1"/>
    </source>
</evidence>
<dbReference type="Pfam" id="PF13673">
    <property type="entry name" value="Acetyltransf_10"/>
    <property type="match status" value="1"/>
</dbReference>
<dbReference type="Proteomes" id="UP000318521">
    <property type="component" value="Unassembled WGS sequence"/>
</dbReference>
<dbReference type="OrthoDB" id="2594246at2"/>
<proteinExistence type="predicted"/>
<dbReference type="EMBL" id="VLXZ01000019">
    <property type="protein sequence ID" value="TSB44803.1"/>
    <property type="molecule type" value="Genomic_DNA"/>
</dbReference>
<keyword evidence="1 4" id="KW-0808">Transferase</keyword>
<keyword evidence="5" id="KW-1185">Reference proteome</keyword>
<gene>
    <name evidence="4" type="ORF">FN960_19560</name>
</gene>
<evidence type="ECO:0000259" key="3">
    <source>
        <dbReference type="PROSITE" id="PS51186"/>
    </source>
</evidence>
<dbReference type="SUPFAM" id="SSF55729">
    <property type="entry name" value="Acyl-CoA N-acyltransferases (Nat)"/>
    <property type="match status" value="1"/>
</dbReference>
<feature type="domain" description="N-acetyltransferase" evidence="3">
    <location>
        <begin position="4"/>
        <end position="158"/>
    </location>
</feature>
<keyword evidence="2" id="KW-0012">Acyltransferase</keyword>
<name>A0A553ZTS1_9BACI</name>
<dbReference type="AlphaFoldDB" id="A0A553ZTS1"/>
<dbReference type="CDD" id="cd04301">
    <property type="entry name" value="NAT_SF"/>
    <property type="match status" value="1"/>
</dbReference>
<dbReference type="PROSITE" id="PS51186">
    <property type="entry name" value="GNAT"/>
    <property type="match status" value="1"/>
</dbReference>
<evidence type="ECO:0000313" key="5">
    <source>
        <dbReference type="Proteomes" id="UP000318521"/>
    </source>
</evidence>
<evidence type="ECO:0000256" key="1">
    <source>
        <dbReference type="ARBA" id="ARBA00022679"/>
    </source>
</evidence>
<evidence type="ECO:0000256" key="2">
    <source>
        <dbReference type="ARBA" id="ARBA00023315"/>
    </source>
</evidence>
<dbReference type="Gene3D" id="3.40.630.30">
    <property type="match status" value="1"/>
</dbReference>
<dbReference type="GO" id="GO:0016747">
    <property type="term" value="F:acyltransferase activity, transferring groups other than amino-acyl groups"/>
    <property type="evidence" value="ECO:0007669"/>
    <property type="project" value="InterPro"/>
</dbReference>
<dbReference type="InterPro" id="IPR050832">
    <property type="entry name" value="Bact_Acetyltransf"/>
</dbReference>
<sequence length="168" mass="19040">MMAYSIRLATSTDGAKMCDLMHRSFSIYTSPPSSALLETASSIQVDLLAGEKAVLLFTDELELVGMVRFVEKKSSIHFHRFCVEPSVQGKGLGGKLLNWLEGYAELKKITVLRCKVRTHAVDNVHFYKKNGFTEDLDWLPEKTHSTEVLPFYKSVLIKEQKKTHIPSY</sequence>
<organism evidence="4 5">
    <name type="scientific">Alkalicoccobacillus porphyridii</name>
    <dbReference type="NCBI Taxonomy" id="2597270"/>
    <lineage>
        <taxon>Bacteria</taxon>
        <taxon>Bacillati</taxon>
        <taxon>Bacillota</taxon>
        <taxon>Bacilli</taxon>
        <taxon>Bacillales</taxon>
        <taxon>Bacillaceae</taxon>
        <taxon>Alkalicoccobacillus</taxon>
    </lineage>
</organism>
<protein>
    <submittedName>
        <fullName evidence="4">GNAT family N-acetyltransferase</fullName>
    </submittedName>
</protein>